<keyword evidence="3" id="KW-1003">Cell membrane</keyword>
<name>A0A5D3F567_9ACTN</name>
<feature type="transmembrane region" description="Helical" evidence="7">
    <location>
        <begin position="438"/>
        <end position="458"/>
    </location>
</feature>
<keyword evidence="5 7" id="KW-1133">Transmembrane helix</keyword>
<keyword evidence="10" id="KW-1185">Reference proteome</keyword>
<proteinExistence type="inferred from homology"/>
<evidence type="ECO:0000259" key="8">
    <source>
        <dbReference type="Pfam" id="PF19053"/>
    </source>
</evidence>
<dbReference type="Proteomes" id="UP000323505">
    <property type="component" value="Unassembled WGS sequence"/>
</dbReference>
<dbReference type="PIRSF" id="PIRSF017804">
    <property type="entry name" value="Secretion_EccD1"/>
    <property type="match status" value="1"/>
</dbReference>
<feature type="transmembrane region" description="Helical" evidence="7">
    <location>
        <begin position="370"/>
        <end position="392"/>
    </location>
</feature>
<keyword evidence="4 7" id="KW-0812">Transmembrane</keyword>
<feature type="transmembrane region" description="Helical" evidence="7">
    <location>
        <begin position="264"/>
        <end position="286"/>
    </location>
</feature>
<comment type="caution">
    <text evidence="9">The sequence shown here is derived from an EMBL/GenBank/DDBJ whole genome shotgun (WGS) entry which is preliminary data.</text>
</comment>
<gene>
    <name evidence="9" type="primary">eccD</name>
    <name evidence="9" type="ORF">FXF68_39955</name>
</gene>
<feature type="transmembrane region" description="Helical" evidence="7">
    <location>
        <begin position="398"/>
        <end position="417"/>
    </location>
</feature>
<feature type="transmembrane region" description="Helical" evidence="7">
    <location>
        <begin position="322"/>
        <end position="341"/>
    </location>
</feature>
<dbReference type="Pfam" id="PF19053">
    <property type="entry name" value="EccD"/>
    <property type="match status" value="1"/>
</dbReference>
<sequence length="463" mass="47351">MANMTSETCRVTVVAPTGWIEVAVPSDVPVADLLPVLVQQAGDHAAEEGLDHSGWVLQRLGEEPLDEDRTPAALGLLDGDTLYLRPRDAGLPALEFDDVVDGVSAGVRSRPARWRESTTRWMFLGLVAVTLATALAVLLSAPLPAAERAAAAALIEITLLAAAAGMSRAFADTAAGVLLGAAALPDAALAGALAVRLAEPAGSGGLGAPHLAAASASVAGAAFLAMLGTGAAGPLFLAAGGVGVAGTAGGILEIATRLDAPRSAAVVATVALTLAPVVPVTGFRLARMRLPILPRTPEELQQDLEPVASSTLLDRAAVADHYMIALSAAIGTVAAACMTLLPRQDGWETAAMLPAICAALMLRSRVMSGAWARLTVILPACFGLALYVVHWVRDRPAAAGAVLTLLVALTGLFLVGAERMPGKRLLPYWGRAADLAESAVSIALPMLMLAVLHGYGWARAFGD</sequence>
<accession>A0A5D3F567</accession>
<organism evidence="9 10">
    <name type="scientific">Actinomadura decatromicini</name>
    <dbReference type="NCBI Taxonomy" id="2604572"/>
    <lineage>
        <taxon>Bacteria</taxon>
        <taxon>Bacillati</taxon>
        <taxon>Actinomycetota</taxon>
        <taxon>Actinomycetes</taxon>
        <taxon>Streptosporangiales</taxon>
        <taxon>Thermomonosporaceae</taxon>
        <taxon>Actinomadura</taxon>
    </lineage>
</organism>
<evidence type="ECO:0000256" key="2">
    <source>
        <dbReference type="ARBA" id="ARBA00006162"/>
    </source>
</evidence>
<feature type="domain" description="EccD-like transmembrane" evidence="8">
    <location>
        <begin position="119"/>
        <end position="460"/>
    </location>
</feature>
<dbReference type="InterPro" id="IPR006707">
    <property type="entry name" value="T7SS_EccD"/>
</dbReference>
<dbReference type="AlphaFoldDB" id="A0A5D3F567"/>
<feature type="transmembrane region" description="Helical" evidence="7">
    <location>
        <begin position="177"/>
        <end position="198"/>
    </location>
</feature>
<dbReference type="EMBL" id="VSRQ01000013">
    <property type="protein sequence ID" value="TYK43058.1"/>
    <property type="molecule type" value="Genomic_DNA"/>
</dbReference>
<dbReference type="NCBIfam" id="TIGR03920">
    <property type="entry name" value="T7SS_EccD"/>
    <property type="match status" value="1"/>
</dbReference>
<dbReference type="InterPro" id="IPR044049">
    <property type="entry name" value="EccD_transm"/>
</dbReference>
<reference evidence="9 10" key="1">
    <citation type="submission" date="2019-08" db="EMBL/GenBank/DDBJ databases">
        <title>Actinomadura sp. nov. CYP1-5 isolated from mountain soil.</title>
        <authorList>
            <person name="Songsumanus A."/>
            <person name="Kuncharoen N."/>
            <person name="Kudo T."/>
            <person name="Yuki M."/>
            <person name="Igarashi Y."/>
            <person name="Tanasupawat S."/>
        </authorList>
    </citation>
    <scope>NUCLEOTIDE SEQUENCE [LARGE SCALE GENOMIC DNA]</scope>
    <source>
        <strain evidence="9 10">CYP1-5</strain>
    </source>
</reference>
<evidence type="ECO:0000313" key="10">
    <source>
        <dbReference type="Proteomes" id="UP000323505"/>
    </source>
</evidence>
<keyword evidence="6 7" id="KW-0472">Membrane</keyword>
<evidence type="ECO:0000256" key="1">
    <source>
        <dbReference type="ARBA" id="ARBA00004651"/>
    </source>
</evidence>
<evidence type="ECO:0000313" key="9">
    <source>
        <dbReference type="EMBL" id="TYK43058.1"/>
    </source>
</evidence>
<evidence type="ECO:0000256" key="5">
    <source>
        <dbReference type="ARBA" id="ARBA00022989"/>
    </source>
</evidence>
<evidence type="ECO:0000256" key="4">
    <source>
        <dbReference type="ARBA" id="ARBA00022692"/>
    </source>
</evidence>
<evidence type="ECO:0000256" key="6">
    <source>
        <dbReference type="ARBA" id="ARBA00023136"/>
    </source>
</evidence>
<protein>
    <submittedName>
        <fullName evidence="9">Type VII secretion integral membrane protein EccD</fullName>
    </submittedName>
</protein>
<feature type="transmembrane region" description="Helical" evidence="7">
    <location>
        <begin position="121"/>
        <end position="143"/>
    </location>
</feature>
<feature type="transmembrane region" description="Helical" evidence="7">
    <location>
        <begin position="235"/>
        <end position="252"/>
    </location>
</feature>
<dbReference type="GO" id="GO:0005886">
    <property type="term" value="C:plasma membrane"/>
    <property type="evidence" value="ECO:0007669"/>
    <property type="project" value="UniProtKB-SubCell"/>
</dbReference>
<evidence type="ECO:0000256" key="7">
    <source>
        <dbReference type="SAM" id="Phobius"/>
    </source>
</evidence>
<dbReference type="InterPro" id="IPR024962">
    <property type="entry name" value="YukD-like"/>
</dbReference>
<feature type="transmembrane region" description="Helical" evidence="7">
    <location>
        <begin position="210"/>
        <end position="228"/>
    </location>
</feature>
<feature type="transmembrane region" description="Helical" evidence="7">
    <location>
        <begin position="149"/>
        <end position="170"/>
    </location>
</feature>
<dbReference type="Gene3D" id="3.10.20.90">
    <property type="entry name" value="Phosphatidylinositol 3-kinase Catalytic Subunit, Chain A, domain 1"/>
    <property type="match status" value="1"/>
</dbReference>
<comment type="subcellular location">
    <subcellularLocation>
        <location evidence="1">Cell membrane</location>
        <topology evidence="1">Multi-pass membrane protein</topology>
    </subcellularLocation>
</comment>
<comment type="similarity">
    <text evidence="2">Belongs to the EccD/Snm4 family.</text>
</comment>
<evidence type="ECO:0000256" key="3">
    <source>
        <dbReference type="ARBA" id="ARBA00022475"/>
    </source>
</evidence>
<dbReference type="Pfam" id="PF08817">
    <property type="entry name" value="YukD"/>
    <property type="match status" value="1"/>
</dbReference>